<evidence type="ECO:0008006" key="3">
    <source>
        <dbReference type="Google" id="ProtNLM"/>
    </source>
</evidence>
<protein>
    <recommendedName>
        <fullName evidence="3">Mobilization protein</fullName>
    </recommendedName>
</protein>
<gene>
    <name evidence="2" type="primary">HMPREF1204_02933</name>
</gene>
<proteinExistence type="predicted"/>
<dbReference type="AlphaFoldDB" id="A0A088F5L3"/>
<sequence length="131" mass="15264">MTKDKNNTTEKTSMKRPPKTRHIDVRFTEEEYNEVVHNARLSGRSKSTYLHDLGIGHKPSLPMTEGQEEALKGLIGARSELVYVRNALHALPQTERLKLFKRADFMERWLQGINTLIEELSRIRDKFLDML</sequence>
<evidence type="ECO:0000256" key="1">
    <source>
        <dbReference type="SAM" id="MobiDB-lite"/>
    </source>
</evidence>
<evidence type="ECO:0000313" key="2">
    <source>
        <dbReference type="EMBL" id="AIM40066.1"/>
    </source>
</evidence>
<feature type="region of interest" description="Disordered" evidence="1">
    <location>
        <begin position="1"/>
        <end position="23"/>
    </location>
</feature>
<organism evidence="2">
    <name type="scientific">Bacteroides fragilis</name>
    <dbReference type="NCBI Taxonomy" id="817"/>
    <lineage>
        <taxon>Bacteria</taxon>
        <taxon>Pseudomonadati</taxon>
        <taxon>Bacteroidota</taxon>
        <taxon>Bacteroidia</taxon>
        <taxon>Bacteroidales</taxon>
        <taxon>Bacteroidaceae</taxon>
        <taxon>Bacteroides</taxon>
    </lineage>
</organism>
<dbReference type="EMBL" id="KJ816753">
    <property type="protein sequence ID" value="AIM40066.1"/>
    <property type="molecule type" value="Genomic_DNA"/>
</dbReference>
<name>A0A088F5L3_BACFG</name>
<reference evidence="2" key="1">
    <citation type="journal article" date="2014" name="Mob. Genet. Elements">
        <title>The Ellis Island Effect: A novel mobile element in a multi-drug resistant Bacteroides fragilis clinical isolate includes a mosaic of resistance genes from Gram-positive bacteria.</title>
        <authorList>
            <person name="Husain F."/>
            <person name="Veeranagouda Y."/>
            <person name="Boente R."/>
            <person name="Tang K."/>
            <person name="Mulato G."/>
            <person name="Wexler H.M."/>
        </authorList>
    </citation>
    <scope>NUCLEOTIDE SEQUENCE</scope>
    <source>
        <strain evidence="2">HMW 615</strain>
    </source>
</reference>
<dbReference type="Pfam" id="PF21983">
    <property type="entry name" value="NikA-like"/>
    <property type="match status" value="1"/>
</dbReference>
<dbReference type="InterPro" id="IPR053842">
    <property type="entry name" value="NikA-like"/>
</dbReference>
<accession>A0A088F5L3</accession>